<accession>A0ABV5GU44</accession>
<name>A0ABV5GU44_9FLAO</name>
<dbReference type="Proteomes" id="UP001589607">
    <property type="component" value="Unassembled WGS sequence"/>
</dbReference>
<comment type="caution">
    <text evidence="1">The sequence shown here is derived from an EMBL/GenBank/DDBJ whole genome shotgun (WGS) entry which is preliminary data.</text>
</comment>
<evidence type="ECO:0000313" key="1">
    <source>
        <dbReference type="EMBL" id="MFB9098907.1"/>
    </source>
</evidence>
<dbReference type="RefSeq" id="WP_236457244.1">
    <property type="nucleotide sequence ID" value="NZ_CBCSGE010000012.1"/>
</dbReference>
<proteinExistence type="predicted"/>
<keyword evidence="2" id="KW-1185">Reference proteome</keyword>
<gene>
    <name evidence="1" type="ORF">ACFFVF_20560</name>
</gene>
<organism evidence="1 2">
    <name type="scientific">Flavobacterium jumunjinense</name>
    <dbReference type="NCBI Taxonomy" id="998845"/>
    <lineage>
        <taxon>Bacteria</taxon>
        <taxon>Pseudomonadati</taxon>
        <taxon>Bacteroidota</taxon>
        <taxon>Flavobacteriia</taxon>
        <taxon>Flavobacteriales</taxon>
        <taxon>Flavobacteriaceae</taxon>
        <taxon>Flavobacterium</taxon>
    </lineage>
</organism>
<sequence>MINKELTILLSLAKTTLKEKQEGLITSEEANRVFLQIKEKLQELDDDVSKGILDKLISRIEF</sequence>
<protein>
    <submittedName>
        <fullName evidence="1">Uncharacterized protein</fullName>
    </submittedName>
</protein>
<evidence type="ECO:0000313" key="2">
    <source>
        <dbReference type="Proteomes" id="UP001589607"/>
    </source>
</evidence>
<dbReference type="EMBL" id="JBHMEY010000096">
    <property type="protein sequence ID" value="MFB9098907.1"/>
    <property type="molecule type" value="Genomic_DNA"/>
</dbReference>
<reference evidence="1 2" key="1">
    <citation type="submission" date="2024-09" db="EMBL/GenBank/DDBJ databases">
        <authorList>
            <person name="Sun Q."/>
            <person name="Mori K."/>
        </authorList>
    </citation>
    <scope>NUCLEOTIDE SEQUENCE [LARGE SCALE GENOMIC DNA]</scope>
    <source>
        <strain evidence="1 2">CECT 7955</strain>
    </source>
</reference>